<dbReference type="Gene3D" id="3.30.1330.60">
    <property type="entry name" value="OmpA-like domain"/>
    <property type="match status" value="1"/>
</dbReference>
<evidence type="ECO:0000256" key="2">
    <source>
        <dbReference type="SAM" id="MobiDB-lite"/>
    </source>
</evidence>
<dbReference type="CDD" id="cd07185">
    <property type="entry name" value="OmpA_C-like"/>
    <property type="match status" value="1"/>
</dbReference>
<dbReference type="PANTHER" id="PTHR30329">
    <property type="entry name" value="STATOR ELEMENT OF FLAGELLAR MOTOR COMPLEX"/>
    <property type="match status" value="1"/>
</dbReference>
<keyword evidence="1" id="KW-0472">Membrane</keyword>
<dbReference type="AlphaFoldDB" id="A0A2S0MIR5"/>
<feature type="domain" description="OmpA-like" evidence="3">
    <location>
        <begin position="243"/>
        <end position="353"/>
    </location>
</feature>
<dbReference type="Proteomes" id="UP000239709">
    <property type="component" value="Chromosome"/>
</dbReference>
<dbReference type="PANTHER" id="PTHR30329:SF21">
    <property type="entry name" value="LIPOPROTEIN YIAD-RELATED"/>
    <property type="match status" value="1"/>
</dbReference>
<dbReference type="InterPro" id="IPR027405">
    <property type="entry name" value="YidB-like"/>
</dbReference>
<organism evidence="4 5">
    <name type="scientific">Ottowia oryzae</name>
    <dbReference type="NCBI Taxonomy" id="2109914"/>
    <lineage>
        <taxon>Bacteria</taxon>
        <taxon>Pseudomonadati</taxon>
        <taxon>Pseudomonadota</taxon>
        <taxon>Betaproteobacteria</taxon>
        <taxon>Burkholderiales</taxon>
        <taxon>Comamonadaceae</taxon>
        <taxon>Ottowia</taxon>
    </lineage>
</organism>
<dbReference type="KEGG" id="otk:C6570_17260"/>
<sequence>MHKKGIPMFDVLLREVAARFGMGDKALPLVQMLLAYMTNKDTGGLIGFLEKFKAANLGPIVQSWLGGGPSAQPITNTQLETVLGGSGGLLSQLTSRLDVGRDNITSSLGYLLPAIVGRLTPGGSIPSALPPEVTSLAAAGQSLLAAPVVDVGSSGAAGSGSLMKWLPWAVVALAAIFGLSYCGKNRSVDAPATGASAPAVVAPAASEPAPAASEPASAPDATASAPAATASTDEPTGAAVVSLMGDNSTPALKVYFDTGKTDVHTEFAGKSADLVAYLKANADAKAVISGFNDPTGNAAANAELSKHRAEAVQAALVAQGVSKDQTVLEKPAETTGTAASNAASRRVEVIVRK</sequence>
<dbReference type="Pfam" id="PF20159">
    <property type="entry name" value="YidB"/>
    <property type="match status" value="1"/>
</dbReference>
<dbReference type="InterPro" id="IPR036737">
    <property type="entry name" value="OmpA-like_sf"/>
</dbReference>
<dbReference type="SUPFAM" id="SSF103088">
    <property type="entry name" value="OmpA-like"/>
    <property type="match status" value="1"/>
</dbReference>
<evidence type="ECO:0000259" key="3">
    <source>
        <dbReference type="PROSITE" id="PS51123"/>
    </source>
</evidence>
<evidence type="ECO:0000313" key="5">
    <source>
        <dbReference type="Proteomes" id="UP000239709"/>
    </source>
</evidence>
<dbReference type="InterPro" id="IPR006665">
    <property type="entry name" value="OmpA-like"/>
</dbReference>
<gene>
    <name evidence="4" type="ORF">C6570_17260</name>
</gene>
<name>A0A2S0MIR5_9BURK</name>
<dbReference type="GO" id="GO:0016020">
    <property type="term" value="C:membrane"/>
    <property type="evidence" value="ECO:0007669"/>
    <property type="project" value="UniProtKB-UniRule"/>
</dbReference>
<protein>
    <recommendedName>
        <fullName evidence="3">OmpA-like domain-containing protein</fullName>
    </recommendedName>
</protein>
<dbReference type="InterPro" id="IPR050330">
    <property type="entry name" value="Bact_OuterMem_StrucFunc"/>
</dbReference>
<dbReference type="InterPro" id="IPR045372">
    <property type="entry name" value="YidB"/>
</dbReference>
<dbReference type="Gene3D" id="1.10.10.690">
    <property type="entry name" value="YidB-like"/>
    <property type="match status" value="1"/>
</dbReference>
<dbReference type="EMBL" id="CP027666">
    <property type="protein sequence ID" value="AVO35772.1"/>
    <property type="molecule type" value="Genomic_DNA"/>
</dbReference>
<dbReference type="OrthoDB" id="9795283at2"/>
<dbReference type="SUPFAM" id="SSF140804">
    <property type="entry name" value="YidB-like"/>
    <property type="match status" value="1"/>
</dbReference>
<evidence type="ECO:0000313" key="4">
    <source>
        <dbReference type="EMBL" id="AVO35772.1"/>
    </source>
</evidence>
<dbReference type="PROSITE" id="PS51123">
    <property type="entry name" value="OMPA_2"/>
    <property type="match status" value="1"/>
</dbReference>
<evidence type="ECO:0000256" key="1">
    <source>
        <dbReference type="PROSITE-ProRule" id="PRU00473"/>
    </source>
</evidence>
<keyword evidence="5" id="KW-1185">Reference proteome</keyword>
<dbReference type="Pfam" id="PF00691">
    <property type="entry name" value="OmpA"/>
    <property type="match status" value="1"/>
</dbReference>
<proteinExistence type="predicted"/>
<feature type="region of interest" description="Disordered" evidence="2">
    <location>
        <begin position="206"/>
        <end position="234"/>
    </location>
</feature>
<accession>A0A2S0MIR5</accession>
<reference evidence="4 5" key="1">
    <citation type="submission" date="2018-03" db="EMBL/GenBank/DDBJ databases">
        <title>Genome sequencing of Ottowia sp.</title>
        <authorList>
            <person name="Kim S.-J."/>
            <person name="Heo J."/>
            <person name="Kwon S.-W."/>
        </authorList>
    </citation>
    <scope>NUCLEOTIDE SEQUENCE [LARGE SCALE GENOMIC DNA]</scope>
    <source>
        <strain evidence="4 5">KADR8-3</strain>
    </source>
</reference>